<proteinExistence type="predicted"/>
<reference evidence="1" key="1">
    <citation type="submission" date="2014-11" db="EMBL/GenBank/DDBJ databases">
        <authorList>
            <person name="Amaro Gonzalez C."/>
        </authorList>
    </citation>
    <scope>NUCLEOTIDE SEQUENCE</scope>
</reference>
<organism evidence="1">
    <name type="scientific">Anguilla anguilla</name>
    <name type="common">European freshwater eel</name>
    <name type="synonym">Muraena anguilla</name>
    <dbReference type="NCBI Taxonomy" id="7936"/>
    <lineage>
        <taxon>Eukaryota</taxon>
        <taxon>Metazoa</taxon>
        <taxon>Chordata</taxon>
        <taxon>Craniata</taxon>
        <taxon>Vertebrata</taxon>
        <taxon>Euteleostomi</taxon>
        <taxon>Actinopterygii</taxon>
        <taxon>Neopterygii</taxon>
        <taxon>Teleostei</taxon>
        <taxon>Anguilliformes</taxon>
        <taxon>Anguillidae</taxon>
        <taxon>Anguilla</taxon>
    </lineage>
</organism>
<protein>
    <submittedName>
        <fullName evidence="1">Uncharacterized protein</fullName>
    </submittedName>
</protein>
<dbReference type="AlphaFoldDB" id="A0A0E9TW46"/>
<sequence>MSKSFRFTSNYKIYITSKFGIGEVSSN</sequence>
<accession>A0A0E9TW46</accession>
<dbReference type="EMBL" id="GBXM01050693">
    <property type="protein sequence ID" value="JAH57884.1"/>
    <property type="molecule type" value="Transcribed_RNA"/>
</dbReference>
<evidence type="ECO:0000313" key="1">
    <source>
        <dbReference type="EMBL" id="JAH57884.1"/>
    </source>
</evidence>
<name>A0A0E9TW46_ANGAN</name>
<reference evidence="1" key="2">
    <citation type="journal article" date="2015" name="Fish Shellfish Immunol.">
        <title>Early steps in the European eel (Anguilla anguilla)-Vibrio vulnificus interaction in the gills: Role of the RtxA13 toxin.</title>
        <authorList>
            <person name="Callol A."/>
            <person name="Pajuelo D."/>
            <person name="Ebbesson L."/>
            <person name="Teles M."/>
            <person name="MacKenzie S."/>
            <person name="Amaro C."/>
        </authorList>
    </citation>
    <scope>NUCLEOTIDE SEQUENCE</scope>
</reference>